<keyword evidence="3" id="KW-1003">Cell membrane</keyword>
<dbReference type="PANTHER" id="PTHR43163:SF6">
    <property type="entry name" value="DIPEPTIDE TRANSPORT SYSTEM PERMEASE PROTEIN DPPB-RELATED"/>
    <property type="match status" value="1"/>
</dbReference>
<feature type="transmembrane region" description="Helical" evidence="7">
    <location>
        <begin position="12"/>
        <end position="36"/>
    </location>
</feature>
<dbReference type="RefSeq" id="WP_344526295.1">
    <property type="nucleotide sequence ID" value="NZ_BAAAUG010000126.1"/>
</dbReference>
<keyword evidence="6 7" id="KW-0472">Membrane</keyword>
<keyword evidence="4 7" id="KW-0812">Transmembrane</keyword>
<dbReference type="SUPFAM" id="SSF161098">
    <property type="entry name" value="MetI-like"/>
    <property type="match status" value="1"/>
</dbReference>
<feature type="transmembrane region" description="Helical" evidence="7">
    <location>
        <begin position="237"/>
        <end position="262"/>
    </location>
</feature>
<comment type="subcellular location">
    <subcellularLocation>
        <location evidence="1 7">Cell membrane</location>
        <topology evidence="1 7">Multi-pass membrane protein</topology>
    </subcellularLocation>
</comment>
<dbReference type="InterPro" id="IPR035906">
    <property type="entry name" value="MetI-like_sf"/>
</dbReference>
<accession>A0ABP6N034</accession>
<evidence type="ECO:0000256" key="6">
    <source>
        <dbReference type="ARBA" id="ARBA00023136"/>
    </source>
</evidence>
<dbReference type="CDD" id="cd06261">
    <property type="entry name" value="TM_PBP2"/>
    <property type="match status" value="1"/>
</dbReference>
<dbReference type="InterPro" id="IPR000515">
    <property type="entry name" value="MetI-like"/>
</dbReference>
<dbReference type="PROSITE" id="PS50928">
    <property type="entry name" value="ABC_TM1"/>
    <property type="match status" value="1"/>
</dbReference>
<proteinExistence type="inferred from homology"/>
<evidence type="ECO:0000256" key="7">
    <source>
        <dbReference type="RuleBase" id="RU363032"/>
    </source>
</evidence>
<protein>
    <submittedName>
        <fullName evidence="9">ABC transporter permease</fullName>
    </submittedName>
</protein>
<dbReference type="InterPro" id="IPR045621">
    <property type="entry name" value="BPD_transp_1_N"/>
</dbReference>
<evidence type="ECO:0000256" key="1">
    <source>
        <dbReference type="ARBA" id="ARBA00004651"/>
    </source>
</evidence>
<feature type="transmembrane region" description="Helical" evidence="7">
    <location>
        <begin position="282"/>
        <end position="308"/>
    </location>
</feature>
<evidence type="ECO:0000256" key="4">
    <source>
        <dbReference type="ARBA" id="ARBA00022692"/>
    </source>
</evidence>
<keyword evidence="2 7" id="KW-0813">Transport</keyword>
<feature type="transmembrane region" description="Helical" evidence="7">
    <location>
        <begin position="111"/>
        <end position="131"/>
    </location>
</feature>
<feature type="domain" description="ABC transmembrane type-1" evidence="8">
    <location>
        <begin position="105"/>
        <end position="305"/>
    </location>
</feature>
<comment type="similarity">
    <text evidence="7">Belongs to the binding-protein-dependent transport system permease family.</text>
</comment>
<evidence type="ECO:0000256" key="5">
    <source>
        <dbReference type="ARBA" id="ARBA00022989"/>
    </source>
</evidence>
<feature type="transmembrane region" description="Helical" evidence="7">
    <location>
        <begin position="143"/>
        <end position="164"/>
    </location>
</feature>
<keyword evidence="5 7" id="KW-1133">Transmembrane helix</keyword>
<dbReference type="Proteomes" id="UP001501637">
    <property type="component" value="Unassembled WGS sequence"/>
</dbReference>
<evidence type="ECO:0000259" key="8">
    <source>
        <dbReference type="PROSITE" id="PS50928"/>
    </source>
</evidence>
<dbReference type="Gene3D" id="1.10.3720.10">
    <property type="entry name" value="MetI-like"/>
    <property type="match status" value="1"/>
</dbReference>
<organism evidence="9 10">
    <name type="scientific">Streptomyces rectiviolaceus</name>
    <dbReference type="NCBI Taxonomy" id="332591"/>
    <lineage>
        <taxon>Bacteria</taxon>
        <taxon>Bacillati</taxon>
        <taxon>Actinomycetota</taxon>
        <taxon>Actinomycetes</taxon>
        <taxon>Kitasatosporales</taxon>
        <taxon>Streptomycetaceae</taxon>
        <taxon>Streptomyces</taxon>
    </lineage>
</organism>
<keyword evidence="10" id="KW-1185">Reference proteome</keyword>
<comment type="caution">
    <text evidence="9">The sequence shown here is derived from an EMBL/GenBank/DDBJ whole genome shotgun (WGS) entry which is preliminary data.</text>
</comment>
<dbReference type="PANTHER" id="PTHR43163">
    <property type="entry name" value="DIPEPTIDE TRANSPORT SYSTEM PERMEASE PROTEIN DPPB-RELATED"/>
    <property type="match status" value="1"/>
</dbReference>
<reference evidence="10" key="1">
    <citation type="journal article" date="2019" name="Int. J. Syst. Evol. Microbiol.">
        <title>The Global Catalogue of Microorganisms (GCM) 10K type strain sequencing project: providing services to taxonomists for standard genome sequencing and annotation.</title>
        <authorList>
            <consortium name="The Broad Institute Genomics Platform"/>
            <consortium name="The Broad Institute Genome Sequencing Center for Infectious Disease"/>
            <person name="Wu L."/>
            <person name="Ma J."/>
        </authorList>
    </citation>
    <scope>NUCLEOTIDE SEQUENCE [LARGE SCALE GENOMIC DNA]</scope>
    <source>
        <strain evidence="10">JCM 9092</strain>
    </source>
</reference>
<evidence type="ECO:0000256" key="2">
    <source>
        <dbReference type="ARBA" id="ARBA00022448"/>
    </source>
</evidence>
<name>A0ABP6N034_9ACTN</name>
<evidence type="ECO:0000256" key="3">
    <source>
        <dbReference type="ARBA" id="ARBA00022475"/>
    </source>
</evidence>
<evidence type="ECO:0000313" key="10">
    <source>
        <dbReference type="Proteomes" id="UP001501637"/>
    </source>
</evidence>
<dbReference type="Pfam" id="PF00528">
    <property type="entry name" value="BPD_transp_1"/>
    <property type="match status" value="1"/>
</dbReference>
<evidence type="ECO:0000313" key="9">
    <source>
        <dbReference type="EMBL" id="GAA3131864.1"/>
    </source>
</evidence>
<dbReference type="EMBL" id="BAAAUG010000126">
    <property type="protein sequence ID" value="GAA3131864.1"/>
    <property type="molecule type" value="Genomic_DNA"/>
</dbReference>
<gene>
    <name evidence="9" type="ORF">GCM10010449_61130</name>
</gene>
<feature type="transmembrane region" description="Helical" evidence="7">
    <location>
        <begin position="170"/>
        <end position="197"/>
    </location>
</feature>
<sequence>MTPTSLRLRRVGARVAGAALVLWAAATVTFLALHLVPGDPVLVLLGGGSGANPTPETIAATRHAYGLDQPLYVQYAQHLGRLLTGDLGISTSLKESVGTVIAEQVPSTLRLTALALLFAWLLSGVVVLLSTGKGAVGRALGSGLETVAAGLPHFWLGVVLLYVFAFRLGWFPVAGGTGLVALVLPALTLAVPLAGYLGQVTRGALLTALDQPFVTSARLRGMSTGAVRARRALRHALLPPLTLSGWAIGALFSSEVVVEAVFARQGVGRALLNAVIARDLPLVTGIVLLIAAVYVLVNLAVDLLYAVVDPRIRTPKEL</sequence>
<dbReference type="Pfam" id="PF19300">
    <property type="entry name" value="BPD_transp_1_N"/>
    <property type="match status" value="1"/>
</dbReference>